<accession>A0A6A4PUB3</accession>
<protein>
    <submittedName>
        <fullName evidence="2">Uncharacterized protein</fullName>
    </submittedName>
</protein>
<organism evidence="2 3">
    <name type="scientific">Lupinus albus</name>
    <name type="common">White lupine</name>
    <name type="synonym">Lupinus termis</name>
    <dbReference type="NCBI Taxonomy" id="3870"/>
    <lineage>
        <taxon>Eukaryota</taxon>
        <taxon>Viridiplantae</taxon>
        <taxon>Streptophyta</taxon>
        <taxon>Embryophyta</taxon>
        <taxon>Tracheophyta</taxon>
        <taxon>Spermatophyta</taxon>
        <taxon>Magnoliopsida</taxon>
        <taxon>eudicotyledons</taxon>
        <taxon>Gunneridae</taxon>
        <taxon>Pentapetalae</taxon>
        <taxon>rosids</taxon>
        <taxon>fabids</taxon>
        <taxon>Fabales</taxon>
        <taxon>Fabaceae</taxon>
        <taxon>Papilionoideae</taxon>
        <taxon>50 kb inversion clade</taxon>
        <taxon>genistoids sensu lato</taxon>
        <taxon>core genistoids</taxon>
        <taxon>Genisteae</taxon>
        <taxon>Lupinus</taxon>
    </lineage>
</organism>
<evidence type="ECO:0000313" key="2">
    <source>
        <dbReference type="EMBL" id="KAE9605098.1"/>
    </source>
</evidence>
<name>A0A6A4PUB3_LUPAL</name>
<feature type="chain" id="PRO_5025486596" evidence="1">
    <location>
        <begin position="17"/>
        <end position="67"/>
    </location>
</feature>
<gene>
    <name evidence="2" type="ORF">Lalb_Chr10g0093531</name>
</gene>
<comment type="caution">
    <text evidence="2">The sequence shown here is derived from an EMBL/GenBank/DDBJ whole genome shotgun (WGS) entry which is preliminary data.</text>
</comment>
<evidence type="ECO:0000313" key="3">
    <source>
        <dbReference type="Proteomes" id="UP000447434"/>
    </source>
</evidence>
<evidence type="ECO:0000256" key="1">
    <source>
        <dbReference type="SAM" id="SignalP"/>
    </source>
</evidence>
<dbReference type="Proteomes" id="UP000447434">
    <property type="component" value="Chromosome 10"/>
</dbReference>
<reference evidence="3" key="1">
    <citation type="journal article" date="2020" name="Nat. Commun.">
        <title>Genome sequence of the cluster root forming white lupin.</title>
        <authorList>
            <person name="Hufnagel B."/>
            <person name="Marques A."/>
            <person name="Soriano A."/>
            <person name="Marques L."/>
            <person name="Divol F."/>
            <person name="Doumas P."/>
            <person name="Sallet E."/>
            <person name="Mancinotti D."/>
            <person name="Carrere S."/>
            <person name="Marande W."/>
            <person name="Arribat S."/>
            <person name="Keller J."/>
            <person name="Huneau C."/>
            <person name="Blein T."/>
            <person name="Aime D."/>
            <person name="Laguerre M."/>
            <person name="Taylor J."/>
            <person name="Schubert V."/>
            <person name="Nelson M."/>
            <person name="Geu-Flores F."/>
            <person name="Crespi M."/>
            <person name="Gallardo-Guerrero K."/>
            <person name="Delaux P.-M."/>
            <person name="Salse J."/>
            <person name="Berges H."/>
            <person name="Guyot R."/>
            <person name="Gouzy J."/>
            <person name="Peret B."/>
        </authorList>
    </citation>
    <scope>NUCLEOTIDE SEQUENCE [LARGE SCALE GENOMIC DNA]</scope>
    <source>
        <strain evidence="3">cv. Amiga</strain>
    </source>
</reference>
<dbReference type="AlphaFoldDB" id="A0A6A4PUB3"/>
<sequence length="67" mass="7802">MSSFLFLLFIFTNSHPHNLHFTFNQTLTLTLKLFVKVMYCSLGSKVVPIGSILFFTVFPPFSFQFYV</sequence>
<keyword evidence="3" id="KW-1185">Reference proteome</keyword>
<keyword evidence="1" id="KW-0732">Signal</keyword>
<feature type="signal peptide" evidence="1">
    <location>
        <begin position="1"/>
        <end position="16"/>
    </location>
</feature>
<dbReference type="EMBL" id="WOCE01000010">
    <property type="protein sequence ID" value="KAE9605098.1"/>
    <property type="molecule type" value="Genomic_DNA"/>
</dbReference>
<proteinExistence type="predicted"/>